<dbReference type="NCBIfam" id="TIGR00180">
    <property type="entry name" value="parB_part"/>
    <property type="match status" value="1"/>
</dbReference>
<dbReference type="InterPro" id="IPR041468">
    <property type="entry name" value="HTH_ParB/Spo0J"/>
</dbReference>
<dbReference type="InterPro" id="IPR004437">
    <property type="entry name" value="ParB/RepB/Spo0J"/>
</dbReference>
<dbReference type="InterPro" id="IPR057240">
    <property type="entry name" value="ParB_dimer_C"/>
</dbReference>
<dbReference type="InterPro" id="IPR050336">
    <property type="entry name" value="Chromosome_partition/occlusion"/>
</dbReference>
<dbReference type="SUPFAM" id="SSF109709">
    <property type="entry name" value="KorB DNA-binding domain-like"/>
    <property type="match status" value="1"/>
</dbReference>
<dbReference type="Pfam" id="PF17762">
    <property type="entry name" value="HTH_ParB"/>
    <property type="match status" value="1"/>
</dbReference>
<keyword evidence="3" id="KW-0238">DNA-binding</keyword>
<dbReference type="CDD" id="cd16393">
    <property type="entry name" value="SPO0J_N"/>
    <property type="match status" value="1"/>
</dbReference>
<comment type="caution">
    <text evidence="6">The sequence shown here is derived from an EMBL/GenBank/DDBJ whole genome shotgun (WGS) entry which is preliminary data.</text>
</comment>
<keyword evidence="2" id="KW-0159">Chromosome partition</keyword>
<evidence type="ECO:0000313" key="7">
    <source>
        <dbReference type="Proteomes" id="UP001569963"/>
    </source>
</evidence>
<evidence type="ECO:0000256" key="3">
    <source>
        <dbReference type="ARBA" id="ARBA00023125"/>
    </source>
</evidence>
<dbReference type="Pfam" id="PF02195">
    <property type="entry name" value="ParB_N"/>
    <property type="match status" value="1"/>
</dbReference>
<name>A0ABV4QAP7_9ACTN</name>
<evidence type="ECO:0000256" key="4">
    <source>
        <dbReference type="SAM" id="MobiDB-lite"/>
    </source>
</evidence>
<sequence length="330" mass="35711">MSQQRRGLGRGLGALIPTAPPPPTAGEPGSAGEPGFPGGPTANGAAVPGPPLEPVAGAHFAELPLSSITVNPRQPREHFDEQALQELAESIGIVGLLQPIVVRKSASDSHDYELIMGERRWRASQMAGLDIIPAIVRDTGDNDLLRDALMENLHRQQLNPLEEAAAYQQLLQDFGATHEQLAGRIGRSRPHITNTLRLLNLPPAVQRRVAAGVLSAGHARALLSLDSIEAQEHLAQRIVQEGLSVRALEEMIALREVEDEPKAPRQGRRKKPVAPGLKELADRLSDRYETKVRVDMGRNKGKIVVEFATLEDLDRIIKSMAPDEDGAGDS</sequence>
<proteinExistence type="inferred from homology"/>
<reference evidence="6 7" key="1">
    <citation type="submission" date="2023-11" db="EMBL/GenBank/DDBJ databases">
        <title>Actinomadura monticuli sp. nov., isolated from volcanic ash.</title>
        <authorList>
            <person name="Lee S.D."/>
            <person name="Yang H."/>
            <person name="Kim I.S."/>
        </authorList>
    </citation>
    <scope>NUCLEOTIDE SEQUENCE [LARGE SCALE GENOMIC DNA]</scope>
    <source>
        <strain evidence="6 7">DLS-62</strain>
    </source>
</reference>
<keyword evidence="7" id="KW-1185">Reference proteome</keyword>
<dbReference type="PANTHER" id="PTHR33375">
    <property type="entry name" value="CHROMOSOME-PARTITIONING PROTEIN PARB-RELATED"/>
    <property type="match status" value="1"/>
</dbReference>
<evidence type="ECO:0000256" key="2">
    <source>
        <dbReference type="ARBA" id="ARBA00022829"/>
    </source>
</evidence>
<feature type="domain" description="ParB-like N-terminal" evidence="5">
    <location>
        <begin position="61"/>
        <end position="153"/>
    </location>
</feature>
<dbReference type="Pfam" id="PF23552">
    <property type="entry name" value="ParB_C"/>
    <property type="match status" value="1"/>
</dbReference>
<dbReference type="Proteomes" id="UP001569963">
    <property type="component" value="Unassembled WGS sequence"/>
</dbReference>
<feature type="region of interest" description="Disordered" evidence="4">
    <location>
        <begin position="259"/>
        <end position="278"/>
    </location>
</feature>
<dbReference type="EMBL" id="JAXCEI010000006">
    <property type="protein sequence ID" value="MFA1540232.1"/>
    <property type="molecule type" value="Genomic_DNA"/>
</dbReference>
<dbReference type="Gene3D" id="1.10.10.2830">
    <property type="match status" value="1"/>
</dbReference>
<gene>
    <name evidence="6" type="ORF">SM611_14965</name>
</gene>
<dbReference type="SMART" id="SM00470">
    <property type="entry name" value="ParB"/>
    <property type="match status" value="1"/>
</dbReference>
<dbReference type="Gene3D" id="3.90.1530.30">
    <property type="match status" value="1"/>
</dbReference>
<dbReference type="InterPro" id="IPR036086">
    <property type="entry name" value="ParB/Sulfiredoxin_sf"/>
</dbReference>
<evidence type="ECO:0000256" key="1">
    <source>
        <dbReference type="ARBA" id="ARBA00006295"/>
    </source>
</evidence>
<dbReference type="RefSeq" id="WP_371950143.1">
    <property type="nucleotide sequence ID" value="NZ_JAXCEI010000006.1"/>
</dbReference>
<evidence type="ECO:0000259" key="5">
    <source>
        <dbReference type="SMART" id="SM00470"/>
    </source>
</evidence>
<protein>
    <submittedName>
        <fullName evidence="6">ParB/RepB/Spo0J family partition protein</fullName>
    </submittedName>
</protein>
<dbReference type="InterPro" id="IPR003115">
    <property type="entry name" value="ParB_N"/>
</dbReference>
<dbReference type="SUPFAM" id="SSF110849">
    <property type="entry name" value="ParB/Sulfiredoxin"/>
    <property type="match status" value="1"/>
</dbReference>
<dbReference type="PANTHER" id="PTHR33375:SF1">
    <property type="entry name" value="CHROMOSOME-PARTITIONING PROTEIN PARB-RELATED"/>
    <property type="match status" value="1"/>
</dbReference>
<evidence type="ECO:0000313" key="6">
    <source>
        <dbReference type="EMBL" id="MFA1540232.1"/>
    </source>
</evidence>
<feature type="region of interest" description="Disordered" evidence="4">
    <location>
        <begin position="1"/>
        <end position="55"/>
    </location>
</feature>
<comment type="similarity">
    <text evidence="1">Belongs to the ParB family.</text>
</comment>
<organism evidence="6 7">
    <name type="scientific">Actinomadura monticuli</name>
    <dbReference type="NCBI Taxonomy" id="3097367"/>
    <lineage>
        <taxon>Bacteria</taxon>
        <taxon>Bacillati</taxon>
        <taxon>Actinomycetota</taxon>
        <taxon>Actinomycetes</taxon>
        <taxon>Streptosporangiales</taxon>
        <taxon>Thermomonosporaceae</taxon>
        <taxon>Actinomadura</taxon>
    </lineage>
</organism>
<accession>A0ABV4QAP7</accession>